<proteinExistence type="predicted"/>
<sequence>MGFLILLKLSLLCVDLFAWPVIALGYPLIPFWSKIKLATILWLVVPRFNGACYAYQSFIRPYLIVNVQEAIRRFEEQSRTSETFLDVADKYMKENGVEALEKLIAAKKELKESDDSQRGSRVQEPDEKNVEATLKLPKEPDAAEKDKGILETPKGIEFAATEVTKVRLYKEVLETPKGIEATEPIKPVSKEKAHAPVLNNKDTIAPQKTTSDQNKQPINLKAVPPAAEWTCHLCQVSTTSEKNMNDHLRGNKHTSMLQSLKSSKLSNNNTTKDHPSPGSSSGREGGPKQESTLKPKNIAQKLPVKKPTVGVQNNFKHWCALCDVQVSSDITLGAHLKGKKHWEIYTHTKQHVK</sequence>
<reference evidence="3" key="1">
    <citation type="submission" date="2019-12" db="EMBL/GenBank/DDBJ databases">
        <authorList>
            <person name="Scholes J."/>
        </authorList>
    </citation>
    <scope>NUCLEOTIDE SEQUENCE</scope>
</reference>
<dbReference type="Pfam" id="PF12874">
    <property type="entry name" value="zf-met"/>
    <property type="match status" value="2"/>
</dbReference>
<dbReference type="OrthoDB" id="434647at2759"/>
<dbReference type="Pfam" id="PF03134">
    <property type="entry name" value="TB2_DP1_HVA22"/>
    <property type="match status" value="1"/>
</dbReference>
<comment type="caution">
    <text evidence="3">The sequence shown here is derived from an EMBL/GenBank/DDBJ whole genome shotgun (WGS) entry which is preliminary data.</text>
</comment>
<gene>
    <name evidence="3" type="ORF">SHERM_10111</name>
</gene>
<keyword evidence="4" id="KW-1185">Reference proteome</keyword>
<organism evidence="3 4">
    <name type="scientific">Striga hermonthica</name>
    <name type="common">Purple witchweed</name>
    <name type="synonym">Buchnera hermonthica</name>
    <dbReference type="NCBI Taxonomy" id="68872"/>
    <lineage>
        <taxon>Eukaryota</taxon>
        <taxon>Viridiplantae</taxon>
        <taxon>Streptophyta</taxon>
        <taxon>Embryophyta</taxon>
        <taxon>Tracheophyta</taxon>
        <taxon>Spermatophyta</taxon>
        <taxon>Magnoliopsida</taxon>
        <taxon>eudicotyledons</taxon>
        <taxon>Gunneridae</taxon>
        <taxon>Pentapetalae</taxon>
        <taxon>asterids</taxon>
        <taxon>lamiids</taxon>
        <taxon>Lamiales</taxon>
        <taxon>Orobanchaceae</taxon>
        <taxon>Buchnereae</taxon>
        <taxon>Striga</taxon>
    </lineage>
</organism>
<feature type="domain" description="U1-type" evidence="2">
    <location>
        <begin position="226"/>
        <end position="260"/>
    </location>
</feature>
<dbReference type="AlphaFoldDB" id="A0A9N7MJ20"/>
<evidence type="ECO:0000259" key="2">
    <source>
        <dbReference type="SMART" id="SM00451"/>
    </source>
</evidence>
<evidence type="ECO:0000313" key="4">
    <source>
        <dbReference type="Proteomes" id="UP001153555"/>
    </source>
</evidence>
<dbReference type="SUPFAM" id="SSF57667">
    <property type="entry name" value="beta-beta-alpha zinc fingers"/>
    <property type="match status" value="2"/>
</dbReference>
<feature type="region of interest" description="Disordered" evidence="1">
    <location>
        <begin position="111"/>
        <end position="146"/>
    </location>
</feature>
<dbReference type="Gene3D" id="3.30.160.60">
    <property type="entry name" value="Classic Zinc Finger"/>
    <property type="match status" value="2"/>
</dbReference>
<dbReference type="GO" id="GO:0008270">
    <property type="term" value="F:zinc ion binding"/>
    <property type="evidence" value="ECO:0007669"/>
    <property type="project" value="InterPro"/>
</dbReference>
<dbReference type="InterPro" id="IPR004345">
    <property type="entry name" value="TB2_DP1_HVA22"/>
</dbReference>
<dbReference type="InterPro" id="IPR013087">
    <property type="entry name" value="Znf_C2H2_type"/>
</dbReference>
<dbReference type="PANTHER" id="PTHR47487">
    <property type="entry name" value="OS06G0651300 PROTEIN-RELATED"/>
    <property type="match status" value="1"/>
</dbReference>
<name>A0A9N7MJ20_STRHE</name>
<dbReference type="SMART" id="SM00451">
    <property type="entry name" value="ZnF_U1"/>
    <property type="match status" value="2"/>
</dbReference>
<protein>
    <submittedName>
        <fullName evidence="3">HVA22-like protein a</fullName>
    </submittedName>
</protein>
<feature type="domain" description="U1-type" evidence="2">
    <location>
        <begin position="314"/>
        <end position="348"/>
    </location>
</feature>
<accession>A0A9N7MJ20</accession>
<dbReference type="InterPro" id="IPR003604">
    <property type="entry name" value="Matrin/U1-like-C_Znf_C2H2"/>
</dbReference>
<dbReference type="EMBL" id="CACSLK010001140">
    <property type="protein sequence ID" value="CAA0807377.1"/>
    <property type="molecule type" value="Genomic_DNA"/>
</dbReference>
<dbReference type="PANTHER" id="PTHR47487:SF8">
    <property type="entry name" value="OS08G0270900 PROTEIN"/>
    <property type="match status" value="1"/>
</dbReference>
<feature type="compositionally biased region" description="Low complexity" evidence="1">
    <location>
        <begin position="262"/>
        <end position="282"/>
    </location>
</feature>
<evidence type="ECO:0000313" key="3">
    <source>
        <dbReference type="EMBL" id="CAA0807377.1"/>
    </source>
</evidence>
<evidence type="ECO:0000256" key="1">
    <source>
        <dbReference type="SAM" id="MobiDB-lite"/>
    </source>
</evidence>
<feature type="region of interest" description="Disordered" evidence="1">
    <location>
        <begin position="262"/>
        <end position="299"/>
    </location>
</feature>
<dbReference type="InterPro" id="IPR036236">
    <property type="entry name" value="Znf_C2H2_sf"/>
</dbReference>
<dbReference type="Proteomes" id="UP001153555">
    <property type="component" value="Unassembled WGS sequence"/>
</dbReference>
<dbReference type="GO" id="GO:0003676">
    <property type="term" value="F:nucleic acid binding"/>
    <property type="evidence" value="ECO:0007669"/>
    <property type="project" value="InterPro"/>
</dbReference>